<keyword evidence="3" id="KW-1185">Reference proteome</keyword>
<protein>
    <submittedName>
        <fullName evidence="2">Uncharacterized protein</fullName>
    </submittedName>
</protein>
<name>A0AAW1RKD9_9CHLO</name>
<proteinExistence type="predicted"/>
<gene>
    <name evidence="2" type="ORF">WJX74_004157</name>
</gene>
<evidence type="ECO:0000313" key="2">
    <source>
        <dbReference type="EMBL" id="KAK9833732.1"/>
    </source>
</evidence>
<dbReference type="Proteomes" id="UP001438707">
    <property type="component" value="Unassembled WGS sequence"/>
</dbReference>
<dbReference type="AlphaFoldDB" id="A0AAW1RKD9"/>
<accession>A0AAW1RKD9</accession>
<feature type="region of interest" description="Disordered" evidence="1">
    <location>
        <begin position="140"/>
        <end position="169"/>
    </location>
</feature>
<evidence type="ECO:0000256" key="1">
    <source>
        <dbReference type="SAM" id="MobiDB-lite"/>
    </source>
</evidence>
<dbReference type="EMBL" id="JALJOS010000010">
    <property type="protein sequence ID" value="KAK9833732.1"/>
    <property type="molecule type" value="Genomic_DNA"/>
</dbReference>
<reference evidence="2 3" key="1">
    <citation type="journal article" date="2024" name="Nat. Commun.">
        <title>Phylogenomics reveals the evolutionary origins of lichenization in chlorophyte algae.</title>
        <authorList>
            <person name="Puginier C."/>
            <person name="Libourel C."/>
            <person name="Otte J."/>
            <person name="Skaloud P."/>
            <person name="Haon M."/>
            <person name="Grisel S."/>
            <person name="Petersen M."/>
            <person name="Berrin J.G."/>
            <person name="Delaux P.M."/>
            <person name="Dal Grande F."/>
            <person name="Keller J."/>
        </authorList>
    </citation>
    <scope>NUCLEOTIDE SEQUENCE [LARGE SCALE GENOMIC DNA]</scope>
    <source>
        <strain evidence="2 3">SAG 2145</strain>
    </source>
</reference>
<sequence length="202" mass="22490">MGLRPRNGGQIVIRPPTLASIVLENGPVTTGAAEPLAPVPQVASFRHTTPLCGRHWYAKQVTDKPSYNQPPSLDKSCLHAESFVRIFSGHRSSFYGSNGNFLHIHQGGVRPALARPDRLRIRRWRTLRCTDRSLLQHPPVQENARCSPSSRCQDPRPSTRPRPKLQGTSCCPENRYGPLRQAALEVLSSQLHGCQSLDLCFL</sequence>
<organism evidence="2 3">
    <name type="scientific">Apatococcus lobatus</name>
    <dbReference type="NCBI Taxonomy" id="904363"/>
    <lineage>
        <taxon>Eukaryota</taxon>
        <taxon>Viridiplantae</taxon>
        <taxon>Chlorophyta</taxon>
        <taxon>core chlorophytes</taxon>
        <taxon>Trebouxiophyceae</taxon>
        <taxon>Chlorellales</taxon>
        <taxon>Chlorellaceae</taxon>
        <taxon>Apatococcus</taxon>
    </lineage>
</organism>
<evidence type="ECO:0000313" key="3">
    <source>
        <dbReference type="Proteomes" id="UP001438707"/>
    </source>
</evidence>
<comment type="caution">
    <text evidence="2">The sequence shown here is derived from an EMBL/GenBank/DDBJ whole genome shotgun (WGS) entry which is preliminary data.</text>
</comment>